<accession>A0A2A7MDR7</accession>
<comment type="similarity">
    <text evidence="1">Belongs to the KdgT transporter family.</text>
</comment>
<comment type="caution">
    <text evidence="10">The sequence shown here is derived from an EMBL/GenBank/DDBJ whole genome shotgun (WGS) entry which is preliminary data.</text>
</comment>
<evidence type="ECO:0000256" key="6">
    <source>
        <dbReference type="ARBA" id="ARBA00022847"/>
    </source>
</evidence>
<dbReference type="InterPro" id="IPR004684">
    <property type="entry name" value="2keto-3dGluconate_permease"/>
</dbReference>
<dbReference type="Pfam" id="PF03812">
    <property type="entry name" value="KdgT"/>
    <property type="match status" value="1"/>
</dbReference>
<sequence length="313" mass="33304">MKILNSIRKVPGGLLIVPMILSAIINTFFPEIFQIGNPTTALFTNKSTMVLVGLMLFASGTQFNIKNIVSVLKRAGLLCIGKLFISYIIGLLVIKFFGIEGVFGISAVAIIATITSCNPGLYLALVNDYGDEIDGAAFGFLNLIVVPAIPLMILSSANGQGIDLNTIIANLLPFILGMILGNLDGDFKKLYASATGMLLPFMGICFGSSIDIIVALKSGVSGVILTLIFYLVSLLPLLLLDRKVVKRPGYAAIAMSSVAGLSISVPSLAAEISDAYAPFVNVAMSQIALASIITSIITPIIIKYIVKRQERRK</sequence>
<dbReference type="GO" id="GO:0015649">
    <property type="term" value="F:2-keto-3-deoxygluconate:proton symporter activity"/>
    <property type="evidence" value="ECO:0007669"/>
    <property type="project" value="InterPro"/>
</dbReference>
<feature type="transmembrane region" description="Helical" evidence="9">
    <location>
        <begin position="282"/>
        <end position="306"/>
    </location>
</feature>
<gene>
    <name evidence="10" type="ORF">CQ394_14175</name>
</gene>
<evidence type="ECO:0000256" key="3">
    <source>
        <dbReference type="ARBA" id="ARBA00022475"/>
    </source>
</evidence>
<proteinExistence type="inferred from homology"/>
<evidence type="ECO:0000313" key="11">
    <source>
        <dbReference type="Proteomes" id="UP000220840"/>
    </source>
</evidence>
<dbReference type="OrthoDB" id="2833at2"/>
<keyword evidence="5 9" id="KW-0812">Transmembrane</keyword>
<feature type="transmembrane region" description="Helical" evidence="9">
    <location>
        <begin position="77"/>
        <end position="97"/>
    </location>
</feature>
<feature type="transmembrane region" description="Helical" evidence="9">
    <location>
        <begin position="220"/>
        <end position="240"/>
    </location>
</feature>
<feature type="transmembrane region" description="Helical" evidence="9">
    <location>
        <begin position="164"/>
        <end position="183"/>
    </location>
</feature>
<keyword evidence="4" id="KW-0762">Sugar transport</keyword>
<keyword evidence="11" id="KW-1185">Reference proteome</keyword>
<evidence type="ECO:0000313" key="10">
    <source>
        <dbReference type="EMBL" id="PEG29796.1"/>
    </source>
</evidence>
<evidence type="ECO:0000256" key="1">
    <source>
        <dbReference type="ARBA" id="ARBA00006430"/>
    </source>
</evidence>
<keyword evidence="2" id="KW-0813">Transport</keyword>
<feature type="transmembrane region" description="Helical" evidence="9">
    <location>
        <begin position="103"/>
        <end position="125"/>
    </location>
</feature>
<evidence type="ECO:0008006" key="12">
    <source>
        <dbReference type="Google" id="ProtNLM"/>
    </source>
</evidence>
<dbReference type="RefSeq" id="WP_058293963.1">
    <property type="nucleotide sequence ID" value="NZ_CAKJVD010000039.1"/>
</dbReference>
<keyword evidence="8 9" id="KW-0472">Membrane</keyword>
<evidence type="ECO:0000256" key="7">
    <source>
        <dbReference type="ARBA" id="ARBA00022989"/>
    </source>
</evidence>
<protein>
    <recommendedName>
        <fullName evidence="12">2-keto-3-deoxygluconate permease</fullName>
    </recommendedName>
</protein>
<dbReference type="AlphaFoldDB" id="A0A2A7MDR7"/>
<dbReference type="EMBL" id="PDCJ01000002">
    <property type="protein sequence ID" value="PEG29796.1"/>
    <property type="molecule type" value="Genomic_DNA"/>
</dbReference>
<feature type="transmembrane region" description="Helical" evidence="9">
    <location>
        <begin position="190"/>
        <end position="214"/>
    </location>
</feature>
<feature type="transmembrane region" description="Helical" evidence="9">
    <location>
        <begin position="137"/>
        <end position="158"/>
    </location>
</feature>
<feature type="transmembrane region" description="Helical" evidence="9">
    <location>
        <begin position="252"/>
        <end position="270"/>
    </location>
</feature>
<evidence type="ECO:0000256" key="4">
    <source>
        <dbReference type="ARBA" id="ARBA00022597"/>
    </source>
</evidence>
<keyword evidence="3" id="KW-1003">Cell membrane</keyword>
<name>A0A2A7MDR7_9CLOT</name>
<keyword evidence="7 9" id="KW-1133">Transmembrane helix</keyword>
<dbReference type="GO" id="GO:0016020">
    <property type="term" value="C:membrane"/>
    <property type="evidence" value="ECO:0007669"/>
    <property type="project" value="InterPro"/>
</dbReference>
<dbReference type="GeneID" id="68876100"/>
<feature type="transmembrane region" description="Helical" evidence="9">
    <location>
        <begin position="49"/>
        <end position="65"/>
    </location>
</feature>
<organism evidence="10 11">
    <name type="scientific">Clostridium neonatale</name>
    <dbReference type="NCBI Taxonomy" id="137838"/>
    <lineage>
        <taxon>Bacteria</taxon>
        <taxon>Bacillati</taxon>
        <taxon>Bacillota</taxon>
        <taxon>Clostridia</taxon>
        <taxon>Eubacteriales</taxon>
        <taxon>Clostridiaceae</taxon>
        <taxon>Clostridium</taxon>
    </lineage>
</organism>
<feature type="transmembrane region" description="Helical" evidence="9">
    <location>
        <begin position="12"/>
        <end position="29"/>
    </location>
</feature>
<keyword evidence="6" id="KW-0769">Symport</keyword>
<dbReference type="STRING" id="137838.GCA_001458595_01065"/>
<reference evidence="10 11" key="1">
    <citation type="submission" date="2017-10" db="EMBL/GenBank/DDBJ databases">
        <title>Effective Description of Clostridium neonatale sp. nov. linked to necrotizing enterocolitis in neonates and a clarification of species assignable to the genus Clostridium (Prazmowski 1880) emend. Lawson and Rainey 2016.</title>
        <authorList>
            <person name="Bernard K."/>
            <person name="Burdz T."/>
            <person name="Wiebe D."/>
            <person name="Balcewich B."/>
            <person name="Alfa M."/>
            <person name="Bernier A.-M."/>
        </authorList>
    </citation>
    <scope>NUCLEOTIDE SEQUENCE [LARGE SCALE GENOMIC DNA]</scope>
    <source>
        <strain evidence="10 11">LCDC99A005</strain>
    </source>
</reference>
<evidence type="ECO:0000256" key="9">
    <source>
        <dbReference type="SAM" id="Phobius"/>
    </source>
</evidence>
<evidence type="ECO:0000256" key="5">
    <source>
        <dbReference type="ARBA" id="ARBA00022692"/>
    </source>
</evidence>
<evidence type="ECO:0000256" key="2">
    <source>
        <dbReference type="ARBA" id="ARBA00022448"/>
    </source>
</evidence>
<evidence type="ECO:0000256" key="8">
    <source>
        <dbReference type="ARBA" id="ARBA00023136"/>
    </source>
</evidence>
<dbReference type="Proteomes" id="UP000220840">
    <property type="component" value="Unassembled WGS sequence"/>
</dbReference>